<keyword evidence="10" id="KW-0998">Cell outer membrane</keyword>
<name>H3KH28_9BURK</name>
<dbReference type="EMBL" id="AFBQ01000309">
    <property type="protein sequence ID" value="EHY30582.1"/>
    <property type="molecule type" value="Genomic_DNA"/>
</dbReference>
<dbReference type="PATRIC" id="fig|762967.3.peg.1627"/>
<dbReference type="GO" id="GO:0006811">
    <property type="term" value="P:monoatomic ion transport"/>
    <property type="evidence" value="ECO:0007669"/>
    <property type="project" value="UniProtKB-KW"/>
</dbReference>
<keyword evidence="7" id="KW-0406">Ion transport</keyword>
<sequence length="404" mass="43198">MFKKTILVAALGAISAGAYAADVELYGVVDTGLKYTHEKWQEKSAAGKYTEKDQSFTMESGTNSATRFGLRGSEDLGNGLKVGFKLENGFSSDTGALGENRIFGREASVNVSGDFGTVYAGRMGILRSDTGSVGFYGAMASAFGSGWSDNIAGHTFVMADYVSRRDNVLTYVSPEFAGTTLYAQYAMGGDDKIGSENKTTADRYAAIGAKWAGGPFEVGALVDWQNKSNADVKIGQETLPRSGYSIKDAYTVNLAGSYDCGFAKTYLALQYFKDANDVAGLIPKAASIVGDKDAEQVMRLLTVTGYGVHLSTAFDALGGSWKAGIGYMDGDADLHFADTKGFNGDVKAYTASVGYEYALSKRTMVYTGMGYTQRELDVTFTNALDNSKNTVKGFDFAMGLVHRF</sequence>
<feature type="domain" description="Porin" evidence="12">
    <location>
        <begin position="8"/>
        <end position="373"/>
    </location>
</feature>
<evidence type="ECO:0000313" key="14">
    <source>
        <dbReference type="Proteomes" id="UP000004956"/>
    </source>
</evidence>
<dbReference type="PANTHER" id="PTHR34501:SF9">
    <property type="entry name" value="MAJOR OUTER MEMBRANE PROTEIN P.IA"/>
    <property type="match status" value="1"/>
</dbReference>
<evidence type="ECO:0000256" key="5">
    <source>
        <dbReference type="ARBA" id="ARBA00022692"/>
    </source>
</evidence>
<keyword evidence="9" id="KW-0472">Membrane</keyword>
<keyword evidence="8" id="KW-0626">Porin</keyword>
<keyword evidence="5" id="KW-0812">Transmembrane</keyword>
<evidence type="ECO:0000256" key="3">
    <source>
        <dbReference type="ARBA" id="ARBA00022448"/>
    </source>
</evidence>
<dbReference type="OrthoDB" id="8952625at2"/>
<dbReference type="CDD" id="cd00342">
    <property type="entry name" value="gram_neg_porins"/>
    <property type="match status" value="1"/>
</dbReference>
<evidence type="ECO:0000256" key="11">
    <source>
        <dbReference type="SAM" id="SignalP"/>
    </source>
</evidence>
<evidence type="ECO:0000256" key="8">
    <source>
        <dbReference type="ARBA" id="ARBA00023114"/>
    </source>
</evidence>
<evidence type="ECO:0000256" key="2">
    <source>
        <dbReference type="ARBA" id="ARBA00011233"/>
    </source>
</evidence>
<comment type="subcellular location">
    <subcellularLocation>
        <location evidence="1">Cell outer membrane</location>
        <topology evidence="1">Multi-pass membrane protein</topology>
    </subcellularLocation>
</comment>
<feature type="signal peptide" evidence="11">
    <location>
        <begin position="1"/>
        <end position="20"/>
    </location>
</feature>
<evidence type="ECO:0000256" key="1">
    <source>
        <dbReference type="ARBA" id="ARBA00004571"/>
    </source>
</evidence>
<evidence type="ECO:0000313" key="13">
    <source>
        <dbReference type="EMBL" id="EHY30582.1"/>
    </source>
</evidence>
<evidence type="ECO:0000256" key="7">
    <source>
        <dbReference type="ARBA" id="ARBA00023065"/>
    </source>
</evidence>
<dbReference type="RefSeq" id="WP_008543292.1">
    <property type="nucleotide sequence ID" value="NZ_JH605006.1"/>
</dbReference>
<dbReference type="InterPro" id="IPR002299">
    <property type="entry name" value="Porin_Neis"/>
</dbReference>
<accession>H3KH28</accession>
<dbReference type="PANTHER" id="PTHR34501">
    <property type="entry name" value="PROTEIN YDDL-RELATED"/>
    <property type="match status" value="1"/>
</dbReference>
<evidence type="ECO:0000256" key="9">
    <source>
        <dbReference type="ARBA" id="ARBA00023136"/>
    </source>
</evidence>
<dbReference type="SUPFAM" id="SSF56935">
    <property type="entry name" value="Porins"/>
    <property type="match status" value="1"/>
</dbReference>
<proteinExistence type="predicted"/>
<dbReference type="InterPro" id="IPR050298">
    <property type="entry name" value="Gram-neg_bact_OMP"/>
</dbReference>
<gene>
    <name evidence="13" type="ORF">HMPREF9440_02067</name>
</gene>
<dbReference type="Gene3D" id="2.40.160.10">
    <property type="entry name" value="Porin"/>
    <property type="match status" value="1"/>
</dbReference>
<keyword evidence="3" id="KW-0813">Transport</keyword>
<dbReference type="Proteomes" id="UP000004956">
    <property type="component" value="Unassembled WGS sequence"/>
</dbReference>
<dbReference type="STRING" id="762967.HMPREF9440_02067"/>
<evidence type="ECO:0000256" key="4">
    <source>
        <dbReference type="ARBA" id="ARBA00022452"/>
    </source>
</evidence>
<evidence type="ECO:0000256" key="10">
    <source>
        <dbReference type="ARBA" id="ARBA00023237"/>
    </source>
</evidence>
<reference evidence="13 14" key="1">
    <citation type="submission" date="2011-11" db="EMBL/GenBank/DDBJ databases">
        <authorList>
            <person name="Weinstock G."/>
            <person name="Sodergren E."/>
            <person name="Clifton S."/>
            <person name="Fulton L."/>
            <person name="Fulton B."/>
            <person name="Courtney L."/>
            <person name="Fronick C."/>
            <person name="Harrison M."/>
            <person name="Strong C."/>
            <person name="Farmer C."/>
            <person name="Delahaunty K."/>
            <person name="Markovic C."/>
            <person name="Hall O."/>
            <person name="Minx P."/>
            <person name="Tomlinson C."/>
            <person name="Mitreva M."/>
            <person name="Hou S."/>
            <person name="Chen J."/>
            <person name="Wollam A."/>
            <person name="Pepin K.H."/>
            <person name="Johnson M."/>
            <person name="Bhonagiri V."/>
            <person name="Zhang X."/>
            <person name="Suruliraj S."/>
            <person name="Warren W."/>
            <person name="Chinwalla A."/>
            <person name="Mardis E.R."/>
            <person name="Wilson R.K."/>
        </authorList>
    </citation>
    <scope>NUCLEOTIDE SEQUENCE [LARGE SCALE GENOMIC DNA]</scope>
    <source>
        <strain evidence="13 14">YIT 11816</strain>
    </source>
</reference>
<dbReference type="InterPro" id="IPR023614">
    <property type="entry name" value="Porin_dom_sf"/>
</dbReference>
<keyword evidence="6 11" id="KW-0732">Signal</keyword>
<protein>
    <submittedName>
        <fullName evidence="13">Gram-negative porin</fullName>
    </submittedName>
</protein>
<dbReference type="PRINTS" id="PR00184">
    <property type="entry name" value="NEISSPPORIN"/>
</dbReference>
<evidence type="ECO:0000259" key="12">
    <source>
        <dbReference type="Pfam" id="PF13609"/>
    </source>
</evidence>
<dbReference type="Pfam" id="PF13609">
    <property type="entry name" value="Porin_4"/>
    <property type="match status" value="1"/>
</dbReference>
<comment type="caution">
    <text evidence="13">The sequence shown here is derived from an EMBL/GenBank/DDBJ whole genome shotgun (WGS) entry which is preliminary data.</text>
</comment>
<feature type="chain" id="PRO_5003588197" evidence="11">
    <location>
        <begin position="21"/>
        <end position="404"/>
    </location>
</feature>
<organism evidence="13 14">
    <name type="scientific">Sutterella parvirubra YIT 11816</name>
    <dbReference type="NCBI Taxonomy" id="762967"/>
    <lineage>
        <taxon>Bacteria</taxon>
        <taxon>Pseudomonadati</taxon>
        <taxon>Pseudomonadota</taxon>
        <taxon>Betaproteobacteria</taxon>
        <taxon>Burkholderiales</taxon>
        <taxon>Sutterellaceae</taxon>
        <taxon>Sutterella</taxon>
    </lineage>
</organism>
<dbReference type="GO" id="GO:0046930">
    <property type="term" value="C:pore complex"/>
    <property type="evidence" value="ECO:0007669"/>
    <property type="project" value="UniProtKB-KW"/>
</dbReference>
<comment type="subunit">
    <text evidence="2">Homotrimer.</text>
</comment>
<dbReference type="GO" id="GO:0009279">
    <property type="term" value="C:cell outer membrane"/>
    <property type="evidence" value="ECO:0007669"/>
    <property type="project" value="UniProtKB-SubCell"/>
</dbReference>
<dbReference type="GO" id="GO:0015288">
    <property type="term" value="F:porin activity"/>
    <property type="evidence" value="ECO:0007669"/>
    <property type="project" value="UniProtKB-KW"/>
</dbReference>
<dbReference type="AlphaFoldDB" id="H3KH28"/>
<dbReference type="InterPro" id="IPR033900">
    <property type="entry name" value="Gram_neg_porin_domain"/>
</dbReference>
<dbReference type="HOGENOM" id="CLU_038238_1_2_4"/>
<keyword evidence="4" id="KW-1134">Transmembrane beta strand</keyword>
<keyword evidence="14" id="KW-1185">Reference proteome</keyword>
<evidence type="ECO:0000256" key="6">
    <source>
        <dbReference type="ARBA" id="ARBA00022729"/>
    </source>
</evidence>